<name>A0AAU7VPA9_9FIRM</name>
<proteinExistence type="predicted"/>
<evidence type="ECO:0000256" key="2">
    <source>
        <dbReference type="SAM" id="Phobius"/>
    </source>
</evidence>
<evidence type="ECO:0000256" key="1">
    <source>
        <dbReference type="SAM" id="Coils"/>
    </source>
</evidence>
<feature type="coiled-coil region" evidence="1">
    <location>
        <begin position="47"/>
        <end position="108"/>
    </location>
</feature>
<gene>
    <name evidence="3" type="ORF">PRVXT_000954</name>
</gene>
<organism evidence="3">
    <name type="scientific">Proteinivorax tanatarense</name>
    <dbReference type="NCBI Taxonomy" id="1260629"/>
    <lineage>
        <taxon>Bacteria</taxon>
        <taxon>Bacillati</taxon>
        <taxon>Bacillota</taxon>
        <taxon>Clostridia</taxon>
        <taxon>Eubacteriales</taxon>
        <taxon>Proteinivoracaceae</taxon>
        <taxon>Proteinivorax</taxon>
    </lineage>
</organism>
<keyword evidence="2" id="KW-0472">Membrane</keyword>
<keyword evidence="2" id="KW-0812">Transmembrane</keyword>
<protein>
    <submittedName>
        <fullName evidence="3">Uncharacterized protein</fullName>
    </submittedName>
</protein>
<feature type="transmembrane region" description="Helical" evidence="2">
    <location>
        <begin position="23"/>
        <end position="45"/>
    </location>
</feature>
<accession>A0AAU7VPA9</accession>
<keyword evidence="2" id="KW-1133">Transmembrane helix</keyword>
<dbReference type="RefSeq" id="WP_350344535.1">
    <property type="nucleotide sequence ID" value="NZ_CP158367.1"/>
</dbReference>
<sequence>MKQNINLLHTSLQHQSYIAGKKVIKTTIVVIAMASVLISIAALFINVQRQESLLADTQQKLADKQALKVEIEEEMNKLSDINSLNDTVSTLKENRHNKLKEIEKLESLTPSEIDIETISISDQRIVIEGSSPNRENVSEMLQNLYSWQGYQFTVSYIAPQGQNYGFNIEGRGSGDE</sequence>
<keyword evidence="1" id="KW-0175">Coiled coil</keyword>
<evidence type="ECO:0000313" key="3">
    <source>
        <dbReference type="EMBL" id="XBX75798.1"/>
    </source>
</evidence>
<dbReference type="AlphaFoldDB" id="A0AAU7VPA9"/>
<reference evidence="3" key="1">
    <citation type="journal article" date="2013" name="Extremophiles">
        <title>Proteinivorax tanatarense gen. nov., sp. nov., an anaerobic, haloalkaliphilic, proteolytic bacterium isolated from a decaying algal bloom, and proposal of Proteinivoraceae fam. nov.</title>
        <authorList>
            <person name="Kevbrin V."/>
            <person name="Boltyanskaya Y."/>
            <person name="Zhilina T."/>
            <person name="Kolganova T."/>
            <person name="Lavrentjeva E."/>
            <person name="Kuznetsov B."/>
        </authorList>
    </citation>
    <scope>NUCLEOTIDE SEQUENCE</scope>
    <source>
        <strain evidence="3">Z-910T</strain>
    </source>
</reference>
<reference evidence="3" key="2">
    <citation type="submission" date="2024-06" db="EMBL/GenBank/DDBJ databases">
        <authorList>
            <person name="Petrova K.O."/>
            <person name="Toshchakov S.V."/>
            <person name="Boltjanskaja Y.V."/>
            <person name="Kevbrin V."/>
        </authorList>
    </citation>
    <scope>NUCLEOTIDE SEQUENCE</scope>
    <source>
        <strain evidence="3">Z-910T</strain>
    </source>
</reference>
<dbReference type="EMBL" id="CP158367">
    <property type="protein sequence ID" value="XBX75798.1"/>
    <property type="molecule type" value="Genomic_DNA"/>
</dbReference>